<keyword evidence="1" id="KW-0547">Nucleotide-binding</keyword>
<reference evidence="6 7" key="1">
    <citation type="submission" date="2023-10" db="EMBL/GenBank/DDBJ databases">
        <title>Draft Genome Sequence of Candida saopaulonensis from a very Premature Infant with Sepsis.</title>
        <authorList>
            <person name="Ning Y."/>
            <person name="Dai R."/>
            <person name="Xiao M."/>
            <person name="Xu Y."/>
            <person name="Yan Q."/>
            <person name="Zhang L."/>
        </authorList>
    </citation>
    <scope>NUCLEOTIDE SEQUENCE [LARGE SCALE GENOMIC DNA]</scope>
    <source>
        <strain evidence="6 7">19XY460</strain>
    </source>
</reference>
<organism evidence="6 7">
    <name type="scientific">Australozyma saopauloensis</name>
    <dbReference type="NCBI Taxonomy" id="291208"/>
    <lineage>
        <taxon>Eukaryota</taxon>
        <taxon>Fungi</taxon>
        <taxon>Dikarya</taxon>
        <taxon>Ascomycota</taxon>
        <taxon>Saccharomycotina</taxon>
        <taxon>Pichiomycetes</taxon>
        <taxon>Metschnikowiaceae</taxon>
        <taxon>Australozyma</taxon>
    </lineage>
</organism>
<evidence type="ECO:0000313" key="7">
    <source>
        <dbReference type="Proteomes" id="UP001338582"/>
    </source>
</evidence>
<dbReference type="PROSITE" id="PS51192">
    <property type="entry name" value="HELICASE_ATP_BIND_1"/>
    <property type="match status" value="1"/>
</dbReference>
<dbReference type="RefSeq" id="XP_062877622.1">
    <property type="nucleotide sequence ID" value="XM_063021552.1"/>
</dbReference>
<feature type="domain" description="Helicase ATP-binding" evidence="4">
    <location>
        <begin position="29"/>
        <end position="191"/>
    </location>
</feature>
<sequence>MFRRWYSIAVQKPILLRDYQLDAVNKVLDAFKNGVNRPAVVLATGGGKTVVMSHLIPKIQSPSQQRSKTLVLAHKEELVRQIAQTLRRVNPTLCVDIDMQRQKPSPEADIIVGSVPTLVRLTRLNWYDPAQFKAIVLDECHHATASSWTKILGHFGALEPSLDTKVVGFTATLERADGQSLGNVFEEIVYERNLLTMIEQNELCDARFLSIKLAMNLNAVSVVAGDYKQTELDTCVNTEDVNLQLAFAYKRIRKKLQLKSTLIFCVSVEHCKTLCGVLQAQGVNAQYVSGETVKHERREILEDFKSGKIDVLCNVLVFTEGTDIPNIDSLILARPTKSRPLLTQMIGRGLRLHHGKEHCHIIDMADATSLGILSVPILFGLPATHNVNKKTFKDLEEEKKEYDQEAELEAAIEREKAIQNILQRSNREANWQIKLEKRGGFADFLKLQETPTNALKILSKLFYEDYNNNWVRLERDVWGAQASTVRRIWVVENTDENESDTCSLYLVENASRQQLLASNFKCQRQTKLLINTGKLPYLLGIVSQSNGRSQKFKRLSSPATIKQQDLLFKKYKGKVKGVFGAGAVSHFEKLLETLTQRQVDELIVASDYSMDCWFVYKTLKKLIDAEKNKIKEGEKEAGTQEFNERALSEKSELGETQIRWD</sequence>
<evidence type="ECO:0008006" key="8">
    <source>
        <dbReference type="Google" id="ProtNLM"/>
    </source>
</evidence>
<dbReference type="GO" id="GO:0000403">
    <property type="term" value="F:Y-form DNA binding"/>
    <property type="evidence" value="ECO:0007669"/>
    <property type="project" value="TreeGrafter"/>
</dbReference>
<dbReference type="SMART" id="SM00490">
    <property type="entry name" value="HELICc"/>
    <property type="match status" value="1"/>
</dbReference>
<dbReference type="Pfam" id="PF00271">
    <property type="entry name" value="Helicase_C"/>
    <property type="match status" value="1"/>
</dbReference>
<keyword evidence="2" id="KW-0175">Coiled coil</keyword>
<dbReference type="GO" id="GO:0005759">
    <property type="term" value="C:mitochondrial matrix"/>
    <property type="evidence" value="ECO:0007669"/>
    <property type="project" value="TreeGrafter"/>
</dbReference>
<dbReference type="Gene3D" id="3.40.50.300">
    <property type="entry name" value="P-loop containing nucleotide triphosphate hydrolases"/>
    <property type="match status" value="2"/>
</dbReference>
<dbReference type="PANTHER" id="PTHR47396:SF1">
    <property type="entry name" value="ATP-DEPENDENT HELICASE IRC3-RELATED"/>
    <property type="match status" value="1"/>
</dbReference>
<dbReference type="GO" id="GO:0036121">
    <property type="term" value="F:double-stranded DNA helicase activity"/>
    <property type="evidence" value="ECO:0007669"/>
    <property type="project" value="TreeGrafter"/>
</dbReference>
<dbReference type="SMART" id="SM00487">
    <property type="entry name" value="DEXDc"/>
    <property type="match status" value="1"/>
</dbReference>
<dbReference type="InterPro" id="IPR050742">
    <property type="entry name" value="Helicase_Restrict-Modif_Enz"/>
</dbReference>
<dbReference type="EMBL" id="CP138896">
    <property type="protein sequence ID" value="WPK25239.1"/>
    <property type="molecule type" value="Genomic_DNA"/>
</dbReference>
<dbReference type="GO" id="GO:0070125">
    <property type="term" value="P:mitochondrial translational elongation"/>
    <property type="evidence" value="ECO:0007669"/>
    <property type="project" value="TreeGrafter"/>
</dbReference>
<dbReference type="AlphaFoldDB" id="A0AAX4HA84"/>
<dbReference type="GO" id="GO:0016787">
    <property type="term" value="F:hydrolase activity"/>
    <property type="evidence" value="ECO:0007669"/>
    <property type="project" value="InterPro"/>
</dbReference>
<dbReference type="GeneID" id="88173610"/>
<dbReference type="KEGG" id="asau:88173610"/>
<evidence type="ECO:0000259" key="4">
    <source>
        <dbReference type="PROSITE" id="PS51192"/>
    </source>
</evidence>
<dbReference type="CDD" id="cd18032">
    <property type="entry name" value="DEXHc_RE_I_III_res"/>
    <property type="match status" value="1"/>
</dbReference>
<dbReference type="InterPro" id="IPR001650">
    <property type="entry name" value="Helicase_C-like"/>
</dbReference>
<keyword evidence="1" id="KW-0067">ATP-binding</keyword>
<feature type="region of interest" description="Disordered" evidence="3">
    <location>
        <begin position="633"/>
        <end position="661"/>
    </location>
</feature>
<dbReference type="Proteomes" id="UP001338582">
    <property type="component" value="Chromosome 3"/>
</dbReference>
<dbReference type="PANTHER" id="PTHR47396">
    <property type="entry name" value="TYPE I RESTRICTION ENZYME ECOKI R PROTEIN"/>
    <property type="match status" value="1"/>
</dbReference>
<evidence type="ECO:0000256" key="3">
    <source>
        <dbReference type="SAM" id="MobiDB-lite"/>
    </source>
</evidence>
<dbReference type="InterPro" id="IPR006935">
    <property type="entry name" value="Helicase/UvrB_N"/>
</dbReference>
<keyword evidence="1" id="KW-0378">Hydrolase</keyword>
<evidence type="ECO:0000256" key="1">
    <source>
        <dbReference type="ARBA" id="ARBA00022806"/>
    </source>
</evidence>
<evidence type="ECO:0000256" key="2">
    <source>
        <dbReference type="SAM" id="Coils"/>
    </source>
</evidence>
<dbReference type="SUPFAM" id="SSF52540">
    <property type="entry name" value="P-loop containing nucleoside triphosphate hydrolases"/>
    <property type="match status" value="1"/>
</dbReference>
<feature type="domain" description="Helicase C-terminal" evidence="5">
    <location>
        <begin position="244"/>
        <end position="403"/>
    </location>
</feature>
<keyword evidence="1" id="KW-0347">Helicase</keyword>
<dbReference type="Pfam" id="PF04851">
    <property type="entry name" value="ResIII"/>
    <property type="match status" value="1"/>
</dbReference>
<evidence type="ECO:0000313" key="6">
    <source>
        <dbReference type="EMBL" id="WPK25239.1"/>
    </source>
</evidence>
<feature type="coiled-coil region" evidence="2">
    <location>
        <begin position="385"/>
        <end position="428"/>
    </location>
</feature>
<dbReference type="GO" id="GO:0005524">
    <property type="term" value="F:ATP binding"/>
    <property type="evidence" value="ECO:0007669"/>
    <property type="project" value="InterPro"/>
</dbReference>
<gene>
    <name evidence="6" type="ORF">PUMCH_002545</name>
</gene>
<dbReference type="InterPro" id="IPR027417">
    <property type="entry name" value="P-loop_NTPase"/>
</dbReference>
<proteinExistence type="predicted"/>
<name>A0AAX4HA84_9ASCO</name>
<dbReference type="CDD" id="cd18799">
    <property type="entry name" value="SF2_C_EcoAI-like"/>
    <property type="match status" value="1"/>
</dbReference>
<dbReference type="PROSITE" id="PS51194">
    <property type="entry name" value="HELICASE_CTER"/>
    <property type="match status" value="1"/>
</dbReference>
<keyword evidence="7" id="KW-1185">Reference proteome</keyword>
<dbReference type="GO" id="GO:0032042">
    <property type="term" value="P:mitochondrial DNA metabolic process"/>
    <property type="evidence" value="ECO:0007669"/>
    <property type="project" value="TreeGrafter"/>
</dbReference>
<evidence type="ECO:0000259" key="5">
    <source>
        <dbReference type="PROSITE" id="PS51194"/>
    </source>
</evidence>
<protein>
    <recommendedName>
        <fullName evidence="8">RNA helicase</fullName>
    </recommendedName>
</protein>
<dbReference type="GO" id="GO:0061749">
    <property type="term" value="F:forked DNA-dependent helicase activity"/>
    <property type="evidence" value="ECO:0007669"/>
    <property type="project" value="TreeGrafter"/>
</dbReference>
<dbReference type="InterPro" id="IPR014001">
    <property type="entry name" value="Helicase_ATP-bd"/>
</dbReference>
<accession>A0AAX4HA84</accession>